<feature type="region of interest" description="Disordered" evidence="2">
    <location>
        <begin position="153"/>
        <end position="407"/>
    </location>
</feature>
<dbReference type="Pfam" id="PF01476">
    <property type="entry name" value="LysM"/>
    <property type="match status" value="1"/>
</dbReference>
<feature type="compositionally biased region" description="Basic and acidic residues" evidence="2">
    <location>
        <begin position="164"/>
        <end position="347"/>
    </location>
</feature>
<evidence type="ECO:0000256" key="2">
    <source>
        <dbReference type="SAM" id="MobiDB-lite"/>
    </source>
</evidence>
<dbReference type="AlphaFoldDB" id="A0A6B8MDY9"/>
<dbReference type="KEGG" id="mpar:F7D14_18625"/>
<feature type="domain" description="LysM" evidence="3">
    <location>
        <begin position="97"/>
        <end position="141"/>
    </location>
</feature>
<dbReference type="SMART" id="SM00257">
    <property type="entry name" value="LysM"/>
    <property type="match status" value="1"/>
</dbReference>
<dbReference type="PANTHER" id="PTHR21666:SF263">
    <property type="entry name" value="MUREIN HYDROLASE ACTIVATOR NLPD"/>
    <property type="match status" value="1"/>
</dbReference>
<evidence type="ECO:0000256" key="1">
    <source>
        <dbReference type="ARBA" id="ARBA00038420"/>
    </source>
</evidence>
<dbReference type="InterPro" id="IPR036779">
    <property type="entry name" value="LysM_dom_sf"/>
</dbReference>
<dbReference type="Pfam" id="PF01551">
    <property type="entry name" value="Peptidase_M23"/>
    <property type="match status" value="1"/>
</dbReference>
<dbReference type="EMBL" id="CP044331">
    <property type="protein sequence ID" value="QGM99789.1"/>
    <property type="molecule type" value="Genomic_DNA"/>
</dbReference>
<gene>
    <name evidence="4" type="ORF">F7D14_18625</name>
</gene>
<organism evidence="4 5">
    <name type="scientific">Methylocystis parvus</name>
    <dbReference type="NCBI Taxonomy" id="134"/>
    <lineage>
        <taxon>Bacteria</taxon>
        <taxon>Pseudomonadati</taxon>
        <taxon>Pseudomonadota</taxon>
        <taxon>Alphaproteobacteria</taxon>
        <taxon>Hyphomicrobiales</taxon>
        <taxon>Methylocystaceae</taxon>
        <taxon>Methylocystis</taxon>
    </lineage>
</organism>
<dbReference type="PANTHER" id="PTHR21666">
    <property type="entry name" value="PEPTIDASE-RELATED"/>
    <property type="match status" value="1"/>
</dbReference>
<dbReference type="InterPro" id="IPR018392">
    <property type="entry name" value="LysM"/>
</dbReference>
<dbReference type="CDD" id="cd12797">
    <property type="entry name" value="M23_peptidase"/>
    <property type="match status" value="1"/>
</dbReference>
<feature type="compositionally biased region" description="Low complexity" evidence="2">
    <location>
        <begin position="153"/>
        <end position="163"/>
    </location>
</feature>
<accession>A0A6B8MDY9</accession>
<protein>
    <submittedName>
        <fullName evidence="4">LysM peptidoglycan-binding domain-containing M23 family metallopeptidase</fullName>
    </submittedName>
</protein>
<dbReference type="InterPro" id="IPR016047">
    <property type="entry name" value="M23ase_b-sheet_dom"/>
</dbReference>
<feature type="compositionally biased region" description="Basic and acidic residues" evidence="2">
    <location>
        <begin position="396"/>
        <end position="407"/>
    </location>
</feature>
<proteinExistence type="inferred from homology"/>
<reference evidence="4 5" key="1">
    <citation type="submission" date="2019-09" db="EMBL/GenBank/DDBJ databases">
        <title>Isolation and complete genome sequencing of Methylocystis species.</title>
        <authorList>
            <person name="Rumah B.L."/>
            <person name="Stead C.E."/>
            <person name="Stevens B.C."/>
            <person name="Minton N.P."/>
            <person name="Grosse-Honebrink A."/>
            <person name="Zhang Y."/>
        </authorList>
    </citation>
    <scope>NUCLEOTIDE SEQUENCE [LARGE SCALE GENOMIC DNA]</scope>
    <source>
        <strain evidence="4 5">BRCS2</strain>
    </source>
</reference>
<dbReference type="Gene3D" id="2.70.70.10">
    <property type="entry name" value="Glucose Permease (Domain IIA)"/>
    <property type="match status" value="1"/>
</dbReference>
<dbReference type="Gene3D" id="3.10.350.10">
    <property type="entry name" value="LysM domain"/>
    <property type="match status" value="1"/>
</dbReference>
<sequence length="527" mass="53878">MMAAGAAALMAGCSDASRFSDPFADPFTSGAAPKVANYRGVDRSPTGAIANPAPARVESRPLPAPAAPTAPRTLAPVAAAPLPAGQTGSHWTADGGTPVTVASGETAGMLATRYGVPTDALLRANGYSTAAQVQPGSRLIVPVYRAGAVAHSGPAAAPAPVKVAEAKPEPKPDPKAEAAAAREEQRKAEAAAKAAREDQRKAEAAAKVAREDEAKAKKAKAAADEQELKRQKKAEAEKAAEEARLAKVEAEKQAAQKAAETKRLADAKKADAKKEAEMKAAEAKAAADKAKLAKVEAAKSKADAAKAAEAKAEAAKAAEEAKLAKAEAAKAAKAERLAKAEAARDEAAAAAAEKQAAASEKQQQKVAQAEKPAEPAPAARQVDKTTTTASIPPAEEATKVSLDSDKPEFRWPARGRIIQGFSTGGNDGINIAVPEGTPVKAAEGGTVAYAGSELKGYGNLVLIRHPNGFVTAYAHNGELDVKRGDSVKRGQTIAKSGQSGNVGSPQLHFELRKGSTPVDPTNYLAGL</sequence>
<dbReference type="SUPFAM" id="SSF54106">
    <property type="entry name" value="LysM domain"/>
    <property type="match status" value="1"/>
</dbReference>
<dbReference type="SUPFAM" id="SSF51261">
    <property type="entry name" value="Duplicated hybrid motif"/>
    <property type="match status" value="1"/>
</dbReference>
<feature type="compositionally biased region" description="Polar residues" evidence="2">
    <location>
        <begin position="493"/>
        <end position="504"/>
    </location>
</feature>
<dbReference type="InterPro" id="IPR050570">
    <property type="entry name" value="Cell_wall_metabolism_enzyme"/>
</dbReference>
<evidence type="ECO:0000259" key="3">
    <source>
        <dbReference type="PROSITE" id="PS51782"/>
    </source>
</evidence>
<keyword evidence="5" id="KW-1185">Reference proteome</keyword>
<evidence type="ECO:0000313" key="4">
    <source>
        <dbReference type="EMBL" id="QGM99789.1"/>
    </source>
</evidence>
<evidence type="ECO:0000313" key="5">
    <source>
        <dbReference type="Proteomes" id="UP000422569"/>
    </source>
</evidence>
<feature type="compositionally biased region" description="Low complexity" evidence="2">
    <location>
        <begin position="348"/>
        <end position="370"/>
    </location>
</feature>
<dbReference type="GO" id="GO:0004222">
    <property type="term" value="F:metalloendopeptidase activity"/>
    <property type="evidence" value="ECO:0007669"/>
    <property type="project" value="TreeGrafter"/>
</dbReference>
<name>A0A6B8MDY9_9HYPH</name>
<feature type="region of interest" description="Disordered" evidence="2">
    <location>
        <begin position="490"/>
        <end position="521"/>
    </location>
</feature>
<dbReference type="PROSITE" id="PS51782">
    <property type="entry name" value="LYSM"/>
    <property type="match status" value="1"/>
</dbReference>
<feature type="region of interest" description="Disordered" evidence="2">
    <location>
        <begin position="30"/>
        <end position="70"/>
    </location>
</feature>
<dbReference type="Proteomes" id="UP000422569">
    <property type="component" value="Chromosome"/>
</dbReference>
<dbReference type="InterPro" id="IPR011055">
    <property type="entry name" value="Dup_hybrid_motif"/>
</dbReference>
<comment type="similarity">
    <text evidence="1">Belongs to the E.coli NlpD/Haemophilus LppB family.</text>
</comment>
<feature type="region of interest" description="Disordered" evidence="2">
    <location>
        <begin position="81"/>
        <end position="100"/>
    </location>
</feature>
<dbReference type="CDD" id="cd00118">
    <property type="entry name" value="LysM"/>
    <property type="match status" value="1"/>
</dbReference>